<name>A0A812V315_SYMPI</name>
<evidence type="ECO:0000259" key="3">
    <source>
        <dbReference type="Pfam" id="PF14703"/>
    </source>
</evidence>
<gene>
    <name evidence="4" type="ORF">SPIL2461_LOCUS16161</name>
</gene>
<dbReference type="PANTHER" id="PTHR13018:SF5">
    <property type="entry name" value="RE44586P"/>
    <property type="match status" value="1"/>
</dbReference>
<dbReference type="Pfam" id="PF02714">
    <property type="entry name" value="RSN1_7TM"/>
    <property type="match status" value="1"/>
</dbReference>
<feature type="domain" description="CSC1/OSCA1-like cytosolic" evidence="3">
    <location>
        <begin position="19"/>
        <end position="177"/>
    </location>
</feature>
<feature type="non-terminal residue" evidence="4">
    <location>
        <position position="1"/>
    </location>
</feature>
<keyword evidence="5" id="KW-1185">Reference proteome</keyword>
<dbReference type="EMBL" id="CAJNIZ010041446">
    <property type="protein sequence ID" value="CAE7614635.1"/>
    <property type="molecule type" value="Genomic_DNA"/>
</dbReference>
<evidence type="ECO:0000313" key="5">
    <source>
        <dbReference type="Proteomes" id="UP000649617"/>
    </source>
</evidence>
<evidence type="ECO:0000259" key="2">
    <source>
        <dbReference type="Pfam" id="PF02714"/>
    </source>
</evidence>
<keyword evidence="1" id="KW-0472">Membrane</keyword>
<reference evidence="4" key="1">
    <citation type="submission" date="2021-02" db="EMBL/GenBank/DDBJ databases">
        <authorList>
            <person name="Dougan E. K."/>
            <person name="Rhodes N."/>
            <person name="Thang M."/>
            <person name="Chan C."/>
        </authorList>
    </citation>
    <scope>NUCLEOTIDE SEQUENCE</scope>
</reference>
<evidence type="ECO:0000256" key="1">
    <source>
        <dbReference type="SAM" id="Phobius"/>
    </source>
</evidence>
<dbReference type="InterPro" id="IPR027815">
    <property type="entry name" value="CSC1/OSCA1-like_cyt"/>
</dbReference>
<keyword evidence="1" id="KW-0812">Transmembrane</keyword>
<feature type="non-terminal residue" evidence="4">
    <location>
        <position position="484"/>
    </location>
</feature>
<feature type="transmembrane region" description="Helical" evidence="1">
    <location>
        <begin position="435"/>
        <end position="451"/>
    </location>
</feature>
<dbReference type="PANTHER" id="PTHR13018">
    <property type="entry name" value="PROBABLE MEMBRANE PROTEIN DUF221-RELATED"/>
    <property type="match status" value="1"/>
</dbReference>
<dbReference type="GO" id="GO:0005227">
    <property type="term" value="F:calcium-activated cation channel activity"/>
    <property type="evidence" value="ECO:0007669"/>
    <property type="project" value="InterPro"/>
</dbReference>
<keyword evidence="1" id="KW-1133">Transmembrane helix</keyword>
<dbReference type="InterPro" id="IPR045122">
    <property type="entry name" value="Csc1-like"/>
</dbReference>
<dbReference type="InterPro" id="IPR003864">
    <property type="entry name" value="CSC1/OSCA1-like_7TM"/>
</dbReference>
<dbReference type="OrthoDB" id="422983at2759"/>
<accession>A0A812V315</accession>
<organism evidence="4 5">
    <name type="scientific">Symbiodinium pilosum</name>
    <name type="common">Dinoflagellate</name>
    <dbReference type="NCBI Taxonomy" id="2952"/>
    <lineage>
        <taxon>Eukaryota</taxon>
        <taxon>Sar</taxon>
        <taxon>Alveolata</taxon>
        <taxon>Dinophyceae</taxon>
        <taxon>Suessiales</taxon>
        <taxon>Symbiodiniaceae</taxon>
        <taxon>Symbiodinium</taxon>
    </lineage>
</organism>
<comment type="caution">
    <text evidence="4">The sequence shown here is derived from an EMBL/GenBank/DDBJ whole genome shotgun (WGS) entry which is preliminary data.</text>
</comment>
<dbReference type="Pfam" id="PF14703">
    <property type="entry name" value="PHM7_cyt"/>
    <property type="match status" value="1"/>
</dbReference>
<feature type="transmembrane region" description="Helical" evidence="1">
    <location>
        <begin position="240"/>
        <end position="259"/>
    </location>
</feature>
<dbReference type="Proteomes" id="UP000649617">
    <property type="component" value="Unassembled WGS sequence"/>
</dbReference>
<protein>
    <recommendedName>
        <fullName evidence="6">CSC1/OSCA1-like 7TM region domain-containing protein</fullName>
    </recommendedName>
</protein>
<evidence type="ECO:0000313" key="4">
    <source>
        <dbReference type="EMBL" id="CAE7614635.1"/>
    </source>
</evidence>
<feature type="transmembrane region" description="Helical" evidence="1">
    <location>
        <begin position="393"/>
        <end position="414"/>
    </location>
</feature>
<evidence type="ECO:0008006" key="6">
    <source>
        <dbReference type="Google" id="ProtNLM"/>
    </source>
</evidence>
<feature type="transmembrane region" description="Helical" evidence="1">
    <location>
        <begin position="196"/>
        <end position="220"/>
    </location>
</feature>
<proteinExistence type="predicted"/>
<dbReference type="GO" id="GO:0005886">
    <property type="term" value="C:plasma membrane"/>
    <property type="evidence" value="ECO:0007669"/>
    <property type="project" value="TreeGrafter"/>
</dbReference>
<dbReference type="AlphaFoldDB" id="A0A812V315"/>
<feature type="domain" description="CSC1/OSCA1-like 7TM region" evidence="2">
    <location>
        <begin position="230"/>
        <end position="449"/>
    </location>
</feature>
<feature type="transmembrane region" description="Helical" evidence="1">
    <location>
        <begin position="457"/>
        <end position="477"/>
    </location>
</feature>
<sequence>EQFLAHRFKWLKKLPHPRSRTVMVEGIPRNSCSEQKVREFFAAALSSDVIEEVHVVKQTKTLEKLVDARRGLFDLKQQAEFKLEKDGVRPEHLYVEVGKVPHKVDSINHYTEQVAKLETDITEEYHRITKESTEVGEMNCSNAFVTFTDRKHVEMAKELDFSPDEDEWVVTEPPDVTMVRWGELRTDQDIQTASELVGYAAVFGLYAAFMPICVGVTNLANSINLGPLWASLAPTLGLTMFLSFLPTVLLLIIDNFYALRCSSRAQEKLLVWYYWFQVIFVLLVTAIGNNFISFCQALAENPLAFPDILAAELPKATHFYMNFLVVQWSTHVVNMVRYVNLAKFIGFSALYPEEEAKKKSEPEDQDYYGFGSRSARWTINLLIGVVFGTLNPMIPILALINFGICRIVYGYLIIAAETRKPDLGGNFWVKNLNHVLQGSIIYCLLMTGVLLDRAPNFIPGAVSVTCLIYLFRSYWYFERHYRWQ</sequence>
<feature type="transmembrane region" description="Helical" evidence="1">
    <location>
        <begin position="271"/>
        <end position="292"/>
    </location>
</feature>